<reference evidence="3 4" key="1">
    <citation type="submission" date="2017-04" db="EMBL/GenBank/DDBJ databases">
        <title>Comparative genome analysis of Subtercola boreus.</title>
        <authorList>
            <person name="Cho Y.-J."/>
            <person name="Cho A."/>
            <person name="Kim O.-S."/>
            <person name="Lee J.-I."/>
        </authorList>
    </citation>
    <scope>NUCLEOTIDE SEQUENCE [LARGE SCALE GENOMIC DNA]</scope>
    <source>
        <strain evidence="3 4">P28004</strain>
    </source>
</reference>
<gene>
    <name evidence="3" type="ORF">B7R25_13995</name>
</gene>
<dbReference type="PANTHER" id="PTHR42964:SF1">
    <property type="entry name" value="POLYKETIDE BIOSYNTHESIS ENOYL-COA HYDRATASE PKSH-RELATED"/>
    <property type="match status" value="1"/>
</dbReference>
<dbReference type="Pfam" id="PF00378">
    <property type="entry name" value="ECH_1"/>
    <property type="match status" value="1"/>
</dbReference>
<evidence type="ECO:0000313" key="3">
    <source>
        <dbReference type="EMBL" id="RFA25477.1"/>
    </source>
</evidence>
<protein>
    <submittedName>
        <fullName evidence="3">Crotonase</fullName>
    </submittedName>
</protein>
<dbReference type="AlphaFoldDB" id="A0A3E0W7H1"/>
<dbReference type="SUPFAM" id="SSF52096">
    <property type="entry name" value="ClpP/crotonase"/>
    <property type="match status" value="1"/>
</dbReference>
<dbReference type="InterPro" id="IPR029045">
    <property type="entry name" value="ClpP/crotonase-like_dom_sf"/>
</dbReference>
<dbReference type="Proteomes" id="UP000257080">
    <property type="component" value="Unassembled WGS sequence"/>
</dbReference>
<dbReference type="PANTHER" id="PTHR42964">
    <property type="entry name" value="ENOYL-COA HYDRATASE"/>
    <property type="match status" value="1"/>
</dbReference>
<evidence type="ECO:0000256" key="2">
    <source>
        <dbReference type="RuleBase" id="RU003707"/>
    </source>
</evidence>
<dbReference type="InterPro" id="IPR001753">
    <property type="entry name" value="Enoyl-CoA_hydra/iso"/>
</dbReference>
<proteinExistence type="inferred from homology"/>
<comment type="similarity">
    <text evidence="1 2">Belongs to the enoyl-CoA hydratase/isomerase family.</text>
</comment>
<evidence type="ECO:0000256" key="1">
    <source>
        <dbReference type="ARBA" id="ARBA00005254"/>
    </source>
</evidence>
<evidence type="ECO:0000313" key="4">
    <source>
        <dbReference type="Proteomes" id="UP000257080"/>
    </source>
</evidence>
<dbReference type="OrthoDB" id="9807606at2"/>
<dbReference type="Gene3D" id="1.10.12.10">
    <property type="entry name" value="Lyase 2-enoyl-coa Hydratase, Chain A, domain 2"/>
    <property type="match status" value="1"/>
</dbReference>
<name>A0A3E0W7H1_9MICO</name>
<accession>A0A3E0W7H1</accession>
<dbReference type="Gene3D" id="3.90.226.10">
    <property type="entry name" value="2-enoyl-CoA Hydratase, Chain A, domain 1"/>
    <property type="match status" value="1"/>
</dbReference>
<dbReference type="EMBL" id="NBXE01000031">
    <property type="protein sequence ID" value="RFA25477.1"/>
    <property type="molecule type" value="Genomic_DNA"/>
</dbReference>
<dbReference type="InterPro" id="IPR014748">
    <property type="entry name" value="Enoyl-CoA_hydra_C"/>
</dbReference>
<dbReference type="RefSeq" id="WP_116419573.1">
    <property type="nucleotide sequence ID" value="NZ_NBXC01000027.1"/>
</dbReference>
<dbReference type="GO" id="GO:0003824">
    <property type="term" value="F:catalytic activity"/>
    <property type="evidence" value="ECO:0007669"/>
    <property type="project" value="InterPro"/>
</dbReference>
<dbReference type="PROSITE" id="PS00166">
    <property type="entry name" value="ENOYL_COA_HYDRATASE"/>
    <property type="match status" value="1"/>
</dbReference>
<comment type="caution">
    <text evidence="3">The sequence shown here is derived from an EMBL/GenBank/DDBJ whole genome shotgun (WGS) entry which is preliminary data.</text>
</comment>
<dbReference type="InterPro" id="IPR018376">
    <property type="entry name" value="Enoyl-CoA_hyd/isom_CS"/>
</dbReference>
<dbReference type="InterPro" id="IPR051683">
    <property type="entry name" value="Enoyl-CoA_Hydratase/Isomerase"/>
</dbReference>
<dbReference type="CDD" id="cd06558">
    <property type="entry name" value="crotonase-like"/>
    <property type="match status" value="1"/>
</dbReference>
<sequence length="274" mass="28717">MTPSTREGRISVSSEGGVAAVVIDDPAHRNALTRTMCLQLQELMPQLDADPSVSVVTLRGAGETFSAGASIRDLPSVLMDAQADGTRIDQLSRADAAIAAVAKPTIALVDGACMGGGWQLASACDFIIASERSVFAITPAKLGVIYPRAGIERLVRLIGPATAKLILFAAEPFGATRAAQLGLVAEVVADSAFDQRVTSLVDVIQSRSQFSTHTLKRLVDGAGDRGPHVDLEWDAAWAAMAEGPDMAVGVAAFLARESPHFMWQPTGQGAVRIV</sequence>
<organism evidence="3 4">
    <name type="scientific">Subtercola boreus</name>
    <dbReference type="NCBI Taxonomy" id="120213"/>
    <lineage>
        <taxon>Bacteria</taxon>
        <taxon>Bacillati</taxon>
        <taxon>Actinomycetota</taxon>
        <taxon>Actinomycetes</taxon>
        <taxon>Micrococcales</taxon>
        <taxon>Microbacteriaceae</taxon>
        <taxon>Subtercola</taxon>
    </lineage>
</organism>